<dbReference type="NCBIfam" id="NF005914">
    <property type="entry name" value="PRK07907.1"/>
    <property type="match status" value="1"/>
</dbReference>
<evidence type="ECO:0000313" key="6">
    <source>
        <dbReference type="Proteomes" id="UP001321748"/>
    </source>
</evidence>
<gene>
    <name evidence="5" type="ORF">KIMH_09950</name>
</gene>
<evidence type="ECO:0000256" key="3">
    <source>
        <dbReference type="ARBA" id="ARBA00022801"/>
    </source>
</evidence>
<protein>
    <submittedName>
        <fullName evidence="5">Dipeptidase</fullName>
    </submittedName>
</protein>
<dbReference type="Gene3D" id="3.40.630.10">
    <property type="entry name" value="Zn peptidases"/>
    <property type="match status" value="1"/>
</dbReference>
<dbReference type="Pfam" id="PF01546">
    <property type="entry name" value="Peptidase_M20"/>
    <property type="match status" value="1"/>
</dbReference>
<dbReference type="PANTHER" id="PTHR43270:SF12">
    <property type="entry name" value="SUCCINYL-DIAMINOPIMELATE DESUCCINYLASE"/>
    <property type="match status" value="1"/>
</dbReference>
<dbReference type="CDD" id="cd03893">
    <property type="entry name" value="M20_Dipept_like"/>
    <property type="match status" value="1"/>
</dbReference>
<evidence type="ECO:0000256" key="1">
    <source>
        <dbReference type="ARBA" id="ARBA00022670"/>
    </source>
</evidence>
<dbReference type="SUPFAM" id="SSF53187">
    <property type="entry name" value="Zn-dependent exopeptidases"/>
    <property type="match status" value="1"/>
</dbReference>
<accession>A0ABM8BDB7</accession>
<dbReference type="RefSeq" id="WP_317642388.1">
    <property type="nucleotide sequence ID" value="NZ_AP026800.1"/>
</dbReference>
<keyword evidence="2" id="KW-0479">Metal-binding</keyword>
<organism evidence="5 6">
    <name type="scientific">Bombiscardovia apis</name>
    <dbReference type="NCBI Taxonomy" id="2932182"/>
    <lineage>
        <taxon>Bacteria</taxon>
        <taxon>Bacillati</taxon>
        <taxon>Actinomycetota</taxon>
        <taxon>Actinomycetes</taxon>
        <taxon>Bifidobacteriales</taxon>
        <taxon>Bifidobacteriaceae</taxon>
        <taxon>Bombiscardovia</taxon>
    </lineage>
</organism>
<keyword evidence="1" id="KW-0645">Protease</keyword>
<feature type="domain" description="Peptidase M20 dimerisation" evidence="4">
    <location>
        <begin position="204"/>
        <end position="351"/>
    </location>
</feature>
<name>A0ABM8BDB7_9BIFI</name>
<dbReference type="Pfam" id="PF07687">
    <property type="entry name" value="M20_dimer"/>
    <property type="match status" value="1"/>
</dbReference>
<reference evidence="5 6" key="1">
    <citation type="journal article" date="2023" name="Microbiol. Spectr.">
        <title>Symbiosis of Carpenter Bees with Uncharacterized Lactic Acid Bacteria Showing NAD Auxotrophy.</title>
        <authorList>
            <person name="Kawasaki S."/>
            <person name="Ozawa K."/>
            <person name="Mori T."/>
            <person name="Yamamoto A."/>
            <person name="Ito M."/>
            <person name="Ohkuma M."/>
            <person name="Sakamoto M."/>
            <person name="Matsutani M."/>
        </authorList>
    </citation>
    <scope>NUCLEOTIDE SEQUENCE [LARGE SCALE GENOMIC DNA]</scope>
    <source>
        <strain evidence="5 6">KimH</strain>
    </source>
</reference>
<dbReference type="InterPro" id="IPR011650">
    <property type="entry name" value="Peptidase_M20_dimer"/>
</dbReference>
<evidence type="ECO:0000313" key="5">
    <source>
        <dbReference type="EMBL" id="BDR54884.1"/>
    </source>
</evidence>
<dbReference type="Gene3D" id="3.30.70.360">
    <property type="match status" value="1"/>
</dbReference>
<dbReference type="Proteomes" id="UP001321748">
    <property type="component" value="Chromosome"/>
</dbReference>
<sequence length="457" mass="48577">MAEVTAQSIRSRVQHDWDRVVALLSQKVALHSVSAEGITGDHMKRSAQFVADELKKVGVDARVVQSSNPDGTPGAYEVVGTKMVDPSAPTVLLYAHHDVQPAPNNGQWESDPFTATQKDGRLYGRGVADDGGGIAIHSGALAALGEDLNVNIKVFIEGEEEMGSPSFIPFIEAHREEFASDVIIVADSGNWAWDVPSLTTSLRGNLDVDVSVKVLEHPVHSGQFGGPILDANTLAAMLIASMYDEQGDLAVPGVKADKPIGGLQRDLEETQVRADAGIVDSYRLAGTGSLAERMWTKPSASIIGFDAHPVEGSFNVIADTSRFRISLRTAPTQEPGEAQQALIDFLVSHAPFGAQVSVEPIDTGMGWAMDASSDAVQDAEAAMEEAFGVAPVNKGEGGSIPFIPELKRIFPDAQVLVTGPEDPQTNAHSPNESISLKGLEHNIVTEALLLDKLAQSK</sequence>
<evidence type="ECO:0000259" key="4">
    <source>
        <dbReference type="Pfam" id="PF07687"/>
    </source>
</evidence>
<dbReference type="EMBL" id="AP026800">
    <property type="protein sequence ID" value="BDR54884.1"/>
    <property type="molecule type" value="Genomic_DNA"/>
</dbReference>
<keyword evidence="3" id="KW-0378">Hydrolase</keyword>
<keyword evidence="6" id="KW-1185">Reference proteome</keyword>
<dbReference type="InterPro" id="IPR051458">
    <property type="entry name" value="Cyt/Met_Dipeptidase"/>
</dbReference>
<dbReference type="InterPro" id="IPR002933">
    <property type="entry name" value="Peptidase_M20"/>
</dbReference>
<evidence type="ECO:0000256" key="2">
    <source>
        <dbReference type="ARBA" id="ARBA00022723"/>
    </source>
</evidence>
<proteinExistence type="predicted"/>
<dbReference type="PANTHER" id="PTHR43270">
    <property type="entry name" value="BETA-ALA-HIS DIPEPTIDASE"/>
    <property type="match status" value="1"/>
</dbReference>